<protein>
    <submittedName>
        <fullName evidence="1">Uncharacterized protein</fullName>
    </submittedName>
</protein>
<evidence type="ECO:0000313" key="1">
    <source>
        <dbReference type="EMBL" id="EPA04377.1"/>
    </source>
</evidence>
<proteinExistence type="predicted"/>
<accession>S2EHY6</accession>
<reference evidence="1 2" key="1">
    <citation type="journal article" date="2012" name="J. Bacteriol.">
        <title>Genome Sequence of "Candidatus Nitrosoarchaeum limnia" BG20, a Low-Salinity Ammonia-Oxidizing Archaeon from the San Francisco Bay Estuary.</title>
        <authorList>
            <person name="Mosier A.C."/>
            <person name="Allen E.E."/>
            <person name="Kim M."/>
            <person name="Ferriera S."/>
            <person name="Francis C.A."/>
        </authorList>
    </citation>
    <scope>NUCLEOTIDE SEQUENCE [LARGE SCALE GENOMIC DNA]</scope>
    <source>
        <strain evidence="1 2">BG20</strain>
    </source>
</reference>
<dbReference type="Proteomes" id="UP000014065">
    <property type="component" value="Unassembled WGS sequence"/>
</dbReference>
<name>S2EHY6_9ARCH</name>
<dbReference type="EMBL" id="AHJG01000314">
    <property type="protein sequence ID" value="EPA04377.1"/>
    <property type="molecule type" value="Genomic_DNA"/>
</dbReference>
<gene>
    <name evidence="1" type="ORF">BG20_I2290</name>
</gene>
<dbReference type="AlphaFoldDB" id="S2EHY6"/>
<comment type="caution">
    <text evidence="1">The sequence shown here is derived from an EMBL/GenBank/DDBJ whole genome shotgun (WGS) entry which is preliminary data.</text>
</comment>
<organism evidence="1 2">
    <name type="scientific">Candidatus Nitrosarchaeum limnium BG20</name>
    <dbReference type="NCBI Taxonomy" id="859192"/>
    <lineage>
        <taxon>Archaea</taxon>
        <taxon>Nitrososphaerota</taxon>
        <taxon>Nitrososphaeria</taxon>
        <taxon>Nitrosopumilales</taxon>
        <taxon>Nitrosopumilaceae</taxon>
        <taxon>Nitrosarchaeum</taxon>
    </lineage>
</organism>
<feature type="non-terminal residue" evidence="1">
    <location>
        <position position="37"/>
    </location>
</feature>
<keyword evidence="2" id="KW-1185">Reference proteome</keyword>
<sequence length="37" mass="4390">MVKSIDITKTLEIIERMKLAKIGDYKKWNIIIKKIKS</sequence>
<evidence type="ECO:0000313" key="2">
    <source>
        <dbReference type="Proteomes" id="UP000014065"/>
    </source>
</evidence>